<dbReference type="Proteomes" id="UP000625247">
    <property type="component" value="Unassembled WGS sequence"/>
</dbReference>
<evidence type="ECO:0000259" key="1">
    <source>
        <dbReference type="Pfam" id="PF03527"/>
    </source>
</evidence>
<reference evidence="2 3" key="1">
    <citation type="journal article" date="2020" name="FEMS Microbiol. Ecol.">
        <title>Temporal dynamics of bacterial communities during seed development and maturation.</title>
        <authorList>
            <person name="Chesneau G."/>
            <person name="Torres-Cortes G."/>
            <person name="Briand M."/>
            <person name="Darrasse A."/>
            <person name="Preveaux A."/>
            <person name="Marais C."/>
            <person name="Jacques M.A."/>
            <person name="Shade A."/>
            <person name="Barret M."/>
        </authorList>
    </citation>
    <scope>NUCLEOTIDE SEQUENCE [LARGE SCALE GENOMIC DNA]</scope>
    <source>
        <strain evidence="2 3">CFBP13723</strain>
    </source>
</reference>
<proteinExistence type="predicted"/>
<feature type="domain" description="RHS protein conserved region" evidence="1">
    <location>
        <begin position="9"/>
        <end position="33"/>
    </location>
</feature>
<evidence type="ECO:0000313" key="2">
    <source>
        <dbReference type="EMBL" id="MBD8122984.1"/>
    </source>
</evidence>
<evidence type="ECO:0000313" key="3">
    <source>
        <dbReference type="Proteomes" id="UP000625247"/>
    </source>
</evidence>
<gene>
    <name evidence="2" type="ORF">IFT62_17365</name>
</gene>
<dbReference type="EMBL" id="JACYNP010000008">
    <property type="protein sequence ID" value="MBD8122984.1"/>
    <property type="molecule type" value="Genomic_DNA"/>
</dbReference>
<dbReference type="Pfam" id="PF03527">
    <property type="entry name" value="RHS"/>
    <property type="match status" value="1"/>
</dbReference>
<keyword evidence="3" id="KW-1185">Reference proteome</keyword>
<comment type="caution">
    <text evidence="2">The sequence shown here is derived from an EMBL/GenBank/DDBJ whole genome shotgun (WGS) entry which is preliminary data.</text>
</comment>
<accession>A0ABR9AA77</accession>
<name>A0ABR9AA77_9PSED</name>
<protein>
    <submittedName>
        <fullName evidence="2">RHS domain-containing protein</fullName>
    </submittedName>
</protein>
<dbReference type="InterPro" id="IPR001826">
    <property type="entry name" value="RHS"/>
</dbReference>
<organism evidence="2 3">
    <name type="scientific">Pseudomonas lutea</name>
    <dbReference type="NCBI Taxonomy" id="243924"/>
    <lineage>
        <taxon>Bacteria</taxon>
        <taxon>Pseudomonadati</taxon>
        <taxon>Pseudomonadota</taxon>
        <taxon>Gammaproteobacteria</taxon>
        <taxon>Pseudomonadales</taxon>
        <taxon>Pseudomonadaceae</taxon>
        <taxon>Pseudomonas</taxon>
    </lineage>
</organism>
<sequence length="33" mass="3644">MQPIDALAWYQRDHLGTLQVLTGSNGNTAWSAQ</sequence>